<evidence type="ECO:0000313" key="4">
    <source>
        <dbReference type="Proteomes" id="UP001601444"/>
    </source>
</evidence>
<organism evidence="3 4">
    <name type="scientific">Nocardia thailandica</name>
    <dbReference type="NCBI Taxonomy" id="257275"/>
    <lineage>
        <taxon>Bacteria</taxon>
        <taxon>Bacillati</taxon>
        <taxon>Actinomycetota</taxon>
        <taxon>Actinomycetes</taxon>
        <taxon>Mycobacteriales</taxon>
        <taxon>Nocardiaceae</taxon>
        <taxon>Nocardia</taxon>
    </lineage>
</organism>
<feature type="domain" description="Bacterial EndoU nuclease" evidence="2">
    <location>
        <begin position="50"/>
        <end position="179"/>
    </location>
</feature>
<dbReference type="EMBL" id="JBIAMX010000007">
    <property type="protein sequence ID" value="MFF0544120.1"/>
    <property type="molecule type" value="Genomic_DNA"/>
</dbReference>
<dbReference type="InterPro" id="IPR029501">
    <property type="entry name" value="EndoU_bac"/>
</dbReference>
<evidence type="ECO:0000259" key="2">
    <source>
        <dbReference type="Pfam" id="PF14436"/>
    </source>
</evidence>
<gene>
    <name evidence="3" type="ORF">ACFYTF_14920</name>
</gene>
<dbReference type="RefSeq" id="WP_387700730.1">
    <property type="nucleotide sequence ID" value="NZ_JBIAMX010000007.1"/>
</dbReference>
<reference evidence="3 4" key="1">
    <citation type="submission" date="2024-10" db="EMBL/GenBank/DDBJ databases">
        <title>The Natural Products Discovery Center: Release of the First 8490 Sequenced Strains for Exploring Actinobacteria Biosynthetic Diversity.</title>
        <authorList>
            <person name="Kalkreuter E."/>
            <person name="Kautsar S.A."/>
            <person name="Yang D."/>
            <person name="Bader C.D."/>
            <person name="Teijaro C.N."/>
            <person name="Fluegel L."/>
            <person name="Davis C.M."/>
            <person name="Simpson J.R."/>
            <person name="Lauterbach L."/>
            <person name="Steele A.D."/>
            <person name="Gui C."/>
            <person name="Meng S."/>
            <person name="Li G."/>
            <person name="Viehrig K."/>
            <person name="Ye F."/>
            <person name="Su P."/>
            <person name="Kiefer A.F."/>
            <person name="Nichols A."/>
            <person name="Cepeda A.J."/>
            <person name="Yan W."/>
            <person name="Fan B."/>
            <person name="Jiang Y."/>
            <person name="Adhikari A."/>
            <person name="Zheng C.-J."/>
            <person name="Schuster L."/>
            <person name="Cowan T.M."/>
            <person name="Smanski M.J."/>
            <person name="Chevrette M.G."/>
            <person name="De Carvalho L.P.S."/>
            <person name="Shen B."/>
        </authorList>
    </citation>
    <scope>NUCLEOTIDE SEQUENCE [LARGE SCALE GENOMIC DNA]</scope>
    <source>
        <strain evidence="3 4">NPDC004045</strain>
    </source>
</reference>
<comment type="caution">
    <text evidence="3">The sequence shown here is derived from an EMBL/GenBank/DDBJ whole genome shotgun (WGS) entry which is preliminary data.</text>
</comment>
<sequence length="193" mass="20436">MSRDGLASAPAKLGHPAPVTGGGQADALAALAEAADQRTAELLGRFTRPGHILGGETKGQGPVARLGGMHHLPSSDLDVERVITFTKADNRTRAVYLEVRTPNGIARKHIDPENGLRHTTFDPDLSPLEVLTDIAAAFDNATIEAPGPNGNARWTGVAPSGITIQGYCTPEGRIVTAFPEWEDTTTLHIPHEN</sequence>
<keyword evidence="4" id="KW-1185">Reference proteome</keyword>
<evidence type="ECO:0000313" key="3">
    <source>
        <dbReference type="EMBL" id="MFF0544120.1"/>
    </source>
</evidence>
<name>A0ABW6PNX5_9NOCA</name>
<feature type="region of interest" description="Disordered" evidence="1">
    <location>
        <begin position="1"/>
        <end position="20"/>
    </location>
</feature>
<accession>A0ABW6PNX5</accession>
<evidence type="ECO:0000256" key="1">
    <source>
        <dbReference type="SAM" id="MobiDB-lite"/>
    </source>
</evidence>
<dbReference type="Pfam" id="PF14436">
    <property type="entry name" value="EndoU_bacteria"/>
    <property type="match status" value="1"/>
</dbReference>
<dbReference type="Proteomes" id="UP001601444">
    <property type="component" value="Unassembled WGS sequence"/>
</dbReference>
<proteinExistence type="predicted"/>
<protein>
    <submittedName>
        <fullName evidence="3">EndoU domain-containing protein</fullName>
    </submittedName>
</protein>